<proteinExistence type="predicted"/>
<comment type="caution">
    <text evidence="3">The sequence shown here is derived from an EMBL/GenBank/DDBJ whole genome shotgun (WGS) entry which is preliminary data.</text>
</comment>
<dbReference type="InterPro" id="IPR051791">
    <property type="entry name" value="Pra-immunoreactive"/>
</dbReference>
<dbReference type="EMBL" id="QQXK01000006">
    <property type="protein sequence ID" value="RII42983.1"/>
    <property type="molecule type" value="Genomic_DNA"/>
</dbReference>
<protein>
    <submittedName>
        <fullName evidence="3">RDD family protein</fullName>
    </submittedName>
</protein>
<dbReference type="PANTHER" id="PTHR36115:SF6">
    <property type="entry name" value="PROLINE-RICH ANTIGEN HOMOLOG"/>
    <property type="match status" value="1"/>
</dbReference>
<dbReference type="PIRSF" id="PIRSF021697">
    <property type="entry name" value="UCP021697"/>
    <property type="match status" value="1"/>
</dbReference>
<dbReference type="RefSeq" id="WP_119423888.1">
    <property type="nucleotide sequence ID" value="NZ_QQXK01000006.1"/>
</dbReference>
<keyword evidence="2" id="KW-1133">Transmembrane helix</keyword>
<feature type="region of interest" description="Disordered" evidence="1">
    <location>
        <begin position="1"/>
        <end position="37"/>
    </location>
</feature>
<feature type="transmembrane region" description="Helical" evidence="2">
    <location>
        <begin position="75"/>
        <end position="96"/>
    </location>
</feature>
<evidence type="ECO:0000256" key="2">
    <source>
        <dbReference type="SAM" id="Phobius"/>
    </source>
</evidence>
<feature type="transmembrane region" description="Helical" evidence="2">
    <location>
        <begin position="51"/>
        <end position="69"/>
    </location>
</feature>
<evidence type="ECO:0000313" key="4">
    <source>
        <dbReference type="Proteomes" id="UP000265419"/>
    </source>
</evidence>
<dbReference type="Proteomes" id="UP000265419">
    <property type="component" value="Unassembled WGS sequence"/>
</dbReference>
<evidence type="ECO:0000313" key="3">
    <source>
        <dbReference type="EMBL" id="RII42983.1"/>
    </source>
</evidence>
<dbReference type="PANTHER" id="PTHR36115">
    <property type="entry name" value="PROLINE-RICH ANTIGEN HOMOLOG-RELATED"/>
    <property type="match status" value="1"/>
</dbReference>
<feature type="compositionally biased region" description="Basic and acidic residues" evidence="1">
    <location>
        <begin position="1"/>
        <end position="11"/>
    </location>
</feature>
<keyword evidence="2" id="KW-0812">Transmembrane</keyword>
<name>A0A399JBN6_9MICC</name>
<accession>A0A399JBN6</accession>
<evidence type="ECO:0000256" key="1">
    <source>
        <dbReference type="SAM" id="MobiDB-lite"/>
    </source>
</evidence>
<organism evidence="3 4">
    <name type="scientific">Galactobacter valiniphilus</name>
    <dbReference type="NCBI Taxonomy" id="2676122"/>
    <lineage>
        <taxon>Bacteria</taxon>
        <taxon>Bacillati</taxon>
        <taxon>Actinomycetota</taxon>
        <taxon>Actinomycetes</taxon>
        <taxon>Micrococcales</taxon>
        <taxon>Micrococcaceae</taxon>
        <taxon>Galactobacter</taxon>
    </lineage>
</organism>
<dbReference type="AlphaFoldDB" id="A0A399JBN6"/>
<dbReference type="InterPro" id="IPR016795">
    <property type="entry name" value="UCP021697"/>
</dbReference>
<keyword evidence="4" id="KW-1185">Reference proteome</keyword>
<gene>
    <name evidence="3" type="ORF">DWB68_04165</name>
</gene>
<keyword evidence="2" id="KW-0472">Membrane</keyword>
<sequence length="153" mass="16861">MTEKDPERITRADLGSWISGPPQLNTQAYPGQRMGRPQAGPGSIARWGRRIVAILIDWALAYVISLVFWGGNEWVTLSLFAAMTLLGVCLFGHSIGHRLLGMQVQKLNGTAARPLDGLIRTLLVLLVVPPFIQDADTRGLHDRARGTILVRIR</sequence>
<reference evidence="3 4" key="1">
    <citation type="submission" date="2018-07" db="EMBL/GenBank/DDBJ databases">
        <title>Arthrobacter sp. nov., isolated from raw cow's milk with high bacterial count.</title>
        <authorList>
            <person name="Hahne J."/>
            <person name="Isele D."/>
            <person name="Lipski A."/>
        </authorList>
    </citation>
    <scope>NUCLEOTIDE SEQUENCE [LARGE SCALE GENOMIC DNA]</scope>
    <source>
        <strain evidence="3 4">JZ R-35</strain>
    </source>
</reference>